<accession>A0A8W8MZ35</accession>
<protein>
    <recommendedName>
        <fullName evidence="2">Mutator-like transposase domain-containing protein</fullName>
    </recommendedName>
</protein>
<evidence type="ECO:0000259" key="2">
    <source>
        <dbReference type="Pfam" id="PF20700"/>
    </source>
</evidence>
<reference evidence="3" key="1">
    <citation type="submission" date="2022-08" db="UniProtKB">
        <authorList>
            <consortium name="EnsemblMetazoa"/>
        </authorList>
    </citation>
    <scope>IDENTIFICATION</scope>
    <source>
        <strain evidence="3">05x7-T-G4-1.051#20</strain>
    </source>
</reference>
<organism evidence="3 4">
    <name type="scientific">Magallana gigas</name>
    <name type="common">Pacific oyster</name>
    <name type="synonym">Crassostrea gigas</name>
    <dbReference type="NCBI Taxonomy" id="29159"/>
    <lineage>
        <taxon>Eukaryota</taxon>
        <taxon>Metazoa</taxon>
        <taxon>Spiralia</taxon>
        <taxon>Lophotrochozoa</taxon>
        <taxon>Mollusca</taxon>
        <taxon>Bivalvia</taxon>
        <taxon>Autobranchia</taxon>
        <taxon>Pteriomorphia</taxon>
        <taxon>Ostreida</taxon>
        <taxon>Ostreoidea</taxon>
        <taxon>Ostreidae</taxon>
        <taxon>Magallana</taxon>
    </lineage>
</organism>
<proteinExistence type="predicted"/>
<feature type="region of interest" description="Disordered" evidence="1">
    <location>
        <begin position="515"/>
        <end position="534"/>
    </location>
</feature>
<dbReference type="EnsemblMetazoa" id="G3662.1">
    <property type="protein sequence ID" value="G3662.1:cds"/>
    <property type="gene ID" value="G3662"/>
</dbReference>
<evidence type="ECO:0000313" key="3">
    <source>
        <dbReference type="EnsemblMetazoa" id="G3662.1:cds"/>
    </source>
</evidence>
<dbReference type="Pfam" id="PF20700">
    <property type="entry name" value="Mutator"/>
    <property type="match status" value="1"/>
</dbReference>
<dbReference type="Proteomes" id="UP000005408">
    <property type="component" value="Unassembled WGS sequence"/>
</dbReference>
<sequence>MDSAFDYIDNEHSYSKGEKSPCMLNSHECVGNQPEQSRLLSQVHCSDSDCEILSSNDEEEEDEEIEEEDVLGGRRIVELSVLAAKLEAGCKNCSAELKLSSCIGEIRYGLGSLLKISCSQCQETNNIPTGKRHGTNVWDINTKLGAAALFCGQGEMIINNFLAALNIPTVTPVTFKRREREVGSSFEAVANETCNEALNEEKQRSQDADDNAVSFDAGWQTRGSGRNYASLTGHASMIGQKTGKVLSYAVRCKKCRICDQTSTTGTSLEKDHDCRKNWTKSSKAMESDMAIEMLHDLKTRDFHVKNLIMDNDSTTLAKAKLSFDPNIQKISDFNHTKKNLASKLYDMKKEKKYPLLGPKSIQHLLKCFTYAVKSNNDTSVLKKNLEIIPSHVFGDHKECDMKWCKYLQDPENYKPKHLPYGKYLTGEDFRNDLQHVFSDLAKNATKLSNLGSTQANENFNRIVACKNPKNLFYGGSESTSFRVAAAVAHKNIGNQTIEKVYDTLLLSPGLHTNVHKDRVSKRREKEKERKSSVRYKRRRHELKQIKSSQISVSEIKEGTTYAPGVSLCSTEKVEEEIPDCKSAPVPSSVSSQSGSSFVYFDLETTGFGTSAEITQLASAFGEETFNRF</sequence>
<evidence type="ECO:0000313" key="4">
    <source>
        <dbReference type="Proteomes" id="UP000005408"/>
    </source>
</evidence>
<keyword evidence="4" id="KW-1185">Reference proteome</keyword>
<dbReference type="InterPro" id="IPR049012">
    <property type="entry name" value="Mutator_transp_dom"/>
</dbReference>
<dbReference type="PANTHER" id="PTHR31751">
    <property type="entry name" value="SI:CH211-108C17.2-RELATED-RELATED"/>
    <property type="match status" value="1"/>
</dbReference>
<evidence type="ECO:0000256" key="1">
    <source>
        <dbReference type="SAM" id="MobiDB-lite"/>
    </source>
</evidence>
<feature type="domain" description="Mutator-like transposase" evidence="2">
    <location>
        <begin position="73"/>
        <end position="404"/>
    </location>
</feature>
<dbReference type="AlphaFoldDB" id="A0A8W8MZ35"/>
<name>A0A8W8MZ35_MAGGI</name>